<proteinExistence type="predicted"/>
<evidence type="ECO:0000256" key="1">
    <source>
        <dbReference type="ARBA" id="ARBA00022737"/>
    </source>
</evidence>
<dbReference type="Pfam" id="PF05345">
    <property type="entry name" value="He_PIG"/>
    <property type="match status" value="2"/>
</dbReference>
<evidence type="ECO:0000259" key="4">
    <source>
        <dbReference type="Pfam" id="PF25023"/>
    </source>
</evidence>
<evidence type="ECO:0000313" key="6">
    <source>
        <dbReference type="Proteomes" id="UP001595791"/>
    </source>
</evidence>
<dbReference type="Gene3D" id="2.60.40.10">
    <property type="entry name" value="Immunoglobulins"/>
    <property type="match status" value="2"/>
</dbReference>
<dbReference type="InterPro" id="IPR050708">
    <property type="entry name" value="T6SS_VgrG/RHS"/>
</dbReference>
<dbReference type="Proteomes" id="UP001595791">
    <property type="component" value="Unassembled WGS sequence"/>
</dbReference>
<reference evidence="6" key="1">
    <citation type="journal article" date="2019" name="Int. J. Syst. Evol. Microbiol.">
        <title>The Global Catalogue of Microorganisms (GCM) 10K type strain sequencing project: providing services to taxonomists for standard genome sequencing and annotation.</title>
        <authorList>
            <consortium name="The Broad Institute Genomics Platform"/>
            <consortium name="The Broad Institute Genome Sequencing Center for Infectious Disease"/>
            <person name="Wu L."/>
            <person name="Ma J."/>
        </authorList>
    </citation>
    <scope>NUCLEOTIDE SEQUENCE [LARGE SCALE GENOMIC DNA]</scope>
    <source>
        <strain evidence="6">LMG 29894</strain>
    </source>
</reference>
<evidence type="ECO:0000256" key="2">
    <source>
        <dbReference type="SAM" id="SignalP"/>
    </source>
</evidence>
<feature type="domain" description="Teneurin-like YD-shell" evidence="4">
    <location>
        <begin position="475"/>
        <end position="630"/>
    </location>
</feature>
<dbReference type="Pfam" id="PF20148">
    <property type="entry name" value="DUF6531"/>
    <property type="match status" value="1"/>
</dbReference>
<organism evidence="5 6">
    <name type="scientific">Chitinimonas lacunae</name>
    <dbReference type="NCBI Taxonomy" id="1963018"/>
    <lineage>
        <taxon>Bacteria</taxon>
        <taxon>Pseudomonadati</taxon>
        <taxon>Pseudomonadota</taxon>
        <taxon>Betaproteobacteria</taxon>
        <taxon>Neisseriales</taxon>
        <taxon>Chitinibacteraceae</taxon>
        <taxon>Chitinimonas</taxon>
    </lineage>
</organism>
<feature type="chain" id="PRO_5046241607" evidence="2">
    <location>
        <begin position="30"/>
        <end position="1268"/>
    </location>
</feature>
<keyword evidence="6" id="KW-1185">Reference proteome</keyword>
<keyword evidence="1" id="KW-0677">Repeat</keyword>
<dbReference type="Pfam" id="PF25023">
    <property type="entry name" value="TEN_YD-shell"/>
    <property type="match status" value="1"/>
</dbReference>
<name>A0ABV8MN55_9NEIS</name>
<dbReference type="PANTHER" id="PTHR32305:SF15">
    <property type="entry name" value="PROTEIN RHSA-RELATED"/>
    <property type="match status" value="1"/>
</dbReference>
<dbReference type="InterPro" id="IPR006530">
    <property type="entry name" value="YD"/>
</dbReference>
<dbReference type="InterPro" id="IPR013783">
    <property type="entry name" value="Ig-like_fold"/>
</dbReference>
<dbReference type="RefSeq" id="WP_378163023.1">
    <property type="nucleotide sequence ID" value="NZ_JBHSBU010000001.1"/>
</dbReference>
<dbReference type="InterPro" id="IPR056823">
    <property type="entry name" value="TEN-like_YD-shell"/>
</dbReference>
<dbReference type="NCBIfam" id="TIGR01643">
    <property type="entry name" value="YD_repeat_2x"/>
    <property type="match status" value="2"/>
</dbReference>
<dbReference type="PANTHER" id="PTHR32305">
    <property type="match status" value="1"/>
</dbReference>
<comment type="caution">
    <text evidence="5">The sequence shown here is derived from an EMBL/GenBank/DDBJ whole genome shotgun (WGS) entry which is preliminary data.</text>
</comment>
<evidence type="ECO:0000313" key="5">
    <source>
        <dbReference type="EMBL" id="MFC4159354.1"/>
    </source>
</evidence>
<sequence>MVSLRTKLTPLAALLCQAGLLFMATPASAAMCIEWTTTGEVIPSTIDIPVPMPTYCSDNDAHRKLTSQPNLGSCPAARVLFNLCESLSSHPINYATGNKFLAEQVFGGTVHGTLQFNRFYNSMTQETDAGFGFGWRHNYHRKVVDVSDKKVLVVRGDGQVIEFVRDSATAPWRCPALPMLKLESAGGGWRFTDDDDTVDIFAANGRLEQIKYRGGRSESLKYETVDGVQRLIRITDNFGRKLRFRSQITGLQKMWGPANLAKDEEQADGKGDEYQFLISTGPYLSGGKYSEQTYRYDRTLFPDGSTRRYLYGKGEQDWYLIKEQLNSEFRSIAQFDYDMTPNRPRRALSSQLSGGVEKTVMKYEGSGNSSNTDSLGRTQQRKVSVINGLALPTELIDRDGSVTRFEYHANGLLKVKVGPEKVNGQPVRTEYAYDPQRHLLTSEIEAAGTALARETKTVWHPQWNQPKQIIEPDRVTELDYDTLGNLKERKVTAAGKTLVWRWEWDSNGLMTKSVDPAGLATTYKYDAAGNLLQMTDPQQKVTVFAEHNASGFARRIDTPDGVSTRLVYDVRNRVRERRVGNLSWTYEYDGMEKLLRTTFPDQTWQRYEYDAAERLVAVVDSAGNRIDYELDSESNIKVLRISQPNAQWQPGTLSAPVFLGTSLPGAMAGLPYQAKVALAAQPAATVTLAQGNLPAGLTLAPDGTLSGQLSAAGNYQFTLKAKNAQGEVSASFSLNVSPLADVAPTFSRATNGDPLVIPAARTNERYVFTLHAGGSPAPRYALKGTLPKGLIFDESGVIYGTPTELTDPKGVDIQVTATNRAGQATYDGKLKVIQGGQGAPGSFAEAAPFKVAGKPLGRWQAGMRWQADSLQALNGETLTLGYSAAGQAAMVVEAGGQQLLLTPLEADAEVKLVAVLVNGESRFAASVLRGKVRIESATAAQPMLLAGDHVLVGDGRATVFEVAAAKAGLLHISARASSVRLPIAGGPADQRLLAGEAIDWSPEAGLSNHRIGSAAAVESSKDGLTTARVNEPLVRLGGAQLMERFAPLFEQSLGLQLQAPQQNPDGRVEFGLGNGSSLQTQPVGMLPVDPLRQNGVKLQADGSVELSTDGVVTRLVPVAHQLDKLLAGVPGSEVKRLDNGTLIVKLEQESWALRPDWTVLPASGQGMERNAEGLVRIVSDGRAQTLWPAFADWKRVESLIRTQDAAAGLTHNADGSLTASVNGRRLLLQPDYRLIATPAERAGADTWQEGDTHYVNYFDGHSQGFKLR</sequence>
<feature type="domain" description="DUF6531" evidence="3">
    <location>
        <begin position="90"/>
        <end position="163"/>
    </location>
</feature>
<dbReference type="InterPro" id="IPR045351">
    <property type="entry name" value="DUF6531"/>
</dbReference>
<protein>
    <submittedName>
        <fullName evidence="5">Ig domain-containing protein</fullName>
    </submittedName>
</protein>
<accession>A0ABV8MN55</accession>
<dbReference type="EMBL" id="JBHSBU010000001">
    <property type="protein sequence ID" value="MFC4159354.1"/>
    <property type="molecule type" value="Genomic_DNA"/>
</dbReference>
<evidence type="ECO:0000259" key="3">
    <source>
        <dbReference type="Pfam" id="PF20148"/>
    </source>
</evidence>
<dbReference type="Gene3D" id="2.180.10.10">
    <property type="entry name" value="RHS repeat-associated core"/>
    <property type="match status" value="1"/>
</dbReference>
<gene>
    <name evidence="5" type="ORF">ACFOW7_08285</name>
</gene>
<feature type="signal peptide" evidence="2">
    <location>
        <begin position="1"/>
        <end position="29"/>
    </location>
</feature>
<keyword evidence="2" id="KW-0732">Signal</keyword>